<dbReference type="GeneID" id="33557759"/>
<dbReference type="EMBL" id="NBSH01000007">
    <property type="protein sequence ID" value="ORX36732.1"/>
    <property type="molecule type" value="Genomic_DNA"/>
</dbReference>
<dbReference type="AlphaFoldDB" id="A0A1Y1UFD1"/>
<sequence length="180" mass="21294">MFYTADSANFEPPSPQIPRLLLAGPPRNANKHQIPTPPLNSEAFLVTEIRLQDLRWDLYMFAMHMQDWTREIRFYIKRTTRLSSKMEALVTLTYMYQLLSTTGNQSMLFWIKEHDQVGSWIYEAFIAIASRLRDQEWHQWQAEYPELWHVVNTIRLGQDGPLIEHLYLNKPGLKTKETRG</sequence>
<dbReference type="InParanoid" id="A0A1Y1UFD1"/>
<proteinExistence type="predicted"/>
<organism evidence="1 2">
    <name type="scientific">Kockovaella imperatae</name>
    <dbReference type="NCBI Taxonomy" id="4999"/>
    <lineage>
        <taxon>Eukaryota</taxon>
        <taxon>Fungi</taxon>
        <taxon>Dikarya</taxon>
        <taxon>Basidiomycota</taxon>
        <taxon>Agaricomycotina</taxon>
        <taxon>Tremellomycetes</taxon>
        <taxon>Tremellales</taxon>
        <taxon>Cuniculitremaceae</taxon>
        <taxon>Kockovaella</taxon>
    </lineage>
</organism>
<gene>
    <name evidence="1" type="ORF">BD324DRAFT_626971</name>
</gene>
<dbReference type="RefSeq" id="XP_021870801.1">
    <property type="nucleotide sequence ID" value="XM_022015950.1"/>
</dbReference>
<evidence type="ECO:0000313" key="1">
    <source>
        <dbReference type="EMBL" id="ORX36732.1"/>
    </source>
</evidence>
<protein>
    <submittedName>
        <fullName evidence="1">Uncharacterized protein</fullName>
    </submittedName>
</protein>
<evidence type="ECO:0000313" key="2">
    <source>
        <dbReference type="Proteomes" id="UP000193218"/>
    </source>
</evidence>
<name>A0A1Y1UFD1_9TREE</name>
<keyword evidence="2" id="KW-1185">Reference proteome</keyword>
<accession>A0A1Y1UFD1</accession>
<dbReference type="Proteomes" id="UP000193218">
    <property type="component" value="Unassembled WGS sequence"/>
</dbReference>
<comment type="caution">
    <text evidence="1">The sequence shown here is derived from an EMBL/GenBank/DDBJ whole genome shotgun (WGS) entry which is preliminary data.</text>
</comment>
<reference evidence="1 2" key="1">
    <citation type="submission" date="2017-03" db="EMBL/GenBank/DDBJ databases">
        <title>Widespread Adenine N6-methylation of Active Genes in Fungi.</title>
        <authorList>
            <consortium name="DOE Joint Genome Institute"/>
            <person name="Mondo S.J."/>
            <person name="Dannebaum R.O."/>
            <person name="Kuo R.C."/>
            <person name="Louie K.B."/>
            <person name="Bewick A.J."/>
            <person name="Labutti K."/>
            <person name="Haridas S."/>
            <person name="Kuo A."/>
            <person name="Salamov A."/>
            <person name="Ahrendt S.R."/>
            <person name="Lau R."/>
            <person name="Bowen B.P."/>
            <person name="Lipzen A."/>
            <person name="Sullivan W."/>
            <person name="Andreopoulos W.B."/>
            <person name="Clum A."/>
            <person name="Lindquist E."/>
            <person name="Daum C."/>
            <person name="Northen T.R."/>
            <person name="Ramamoorthy G."/>
            <person name="Schmitz R.J."/>
            <person name="Gryganskyi A."/>
            <person name="Culley D."/>
            <person name="Magnuson J."/>
            <person name="James T.Y."/>
            <person name="O'Malley M.A."/>
            <person name="Stajich J.E."/>
            <person name="Spatafora J.W."/>
            <person name="Visel A."/>
            <person name="Grigoriev I.V."/>
        </authorList>
    </citation>
    <scope>NUCLEOTIDE SEQUENCE [LARGE SCALE GENOMIC DNA]</scope>
    <source>
        <strain evidence="1 2">NRRL Y-17943</strain>
    </source>
</reference>